<dbReference type="PANTHER" id="PTHR42849:SF1">
    <property type="entry name" value="N-ACETYLNEURAMINATE LYASE"/>
    <property type="match status" value="1"/>
</dbReference>
<dbReference type="InterPro" id="IPR013785">
    <property type="entry name" value="Aldolase_TIM"/>
</dbReference>
<dbReference type="AlphaFoldDB" id="A0A2N7QAR4"/>
<accession>A0A2N7QAR4</accession>
<dbReference type="EC" id="4.3.3.7" evidence="3"/>
<dbReference type="PANTHER" id="PTHR42849">
    <property type="entry name" value="N-ACETYLNEURAMINATE LYASE"/>
    <property type="match status" value="1"/>
</dbReference>
<dbReference type="SUPFAM" id="SSF51569">
    <property type="entry name" value="Aldolase"/>
    <property type="match status" value="1"/>
</dbReference>
<organism evidence="3 4">
    <name type="scientific">Thermodesulfobacterium geofontis</name>
    <dbReference type="NCBI Taxonomy" id="1295609"/>
    <lineage>
        <taxon>Bacteria</taxon>
        <taxon>Pseudomonadati</taxon>
        <taxon>Thermodesulfobacteriota</taxon>
        <taxon>Thermodesulfobacteria</taxon>
        <taxon>Thermodesulfobacteriales</taxon>
        <taxon>Thermodesulfobacteriaceae</taxon>
        <taxon>Thermodesulfobacterium</taxon>
    </lineage>
</organism>
<dbReference type="GO" id="GO:0019262">
    <property type="term" value="P:N-acetylneuraminate catabolic process"/>
    <property type="evidence" value="ECO:0007669"/>
    <property type="project" value="TreeGrafter"/>
</dbReference>
<comment type="caution">
    <text evidence="3">The sequence shown here is derived from an EMBL/GenBank/DDBJ whole genome shotgun (WGS) entry which is preliminary data.</text>
</comment>
<dbReference type="GO" id="GO:0005829">
    <property type="term" value="C:cytosol"/>
    <property type="evidence" value="ECO:0007669"/>
    <property type="project" value="TreeGrafter"/>
</dbReference>
<dbReference type="InterPro" id="IPR002220">
    <property type="entry name" value="DapA-like"/>
</dbReference>
<sequence length="59" mass="6537">MKLQGSIVALITPFKDGKVDENSLRNLIRWHLEAGTHGILILGTTGEAPAIDLEERKRI</sequence>
<gene>
    <name evidence="3" type="ORF">C0169_05440</name>
</gene>
<dbReference type="GO" id="GO:0008840">
    <property type="term" value="F:4-hydroxy-tetrahydrodipicolinate synthase activity"/>
    <property type="evidence" value="ECO:0007669"/>
    <property type="project" value="UniProtKB-EC"/>
</dbReference>
<name>A0A2N7QAR4_9BACT</name>
<proteinExistence type="predicted"/>
<keyword evidence="1 3" id="KW-0456">Lyase</keyword>
<evidence type="ECO:0000313" key="4">
    <source>
        <dbReference type="Proteomes" id="UP000235619"/>
    </source>
</evidence>
<dbReference type="InterPro" id="IPR020624">
    <property type="entry name" value="Schiff_base-form_aldolases_CS"/>
</dbReference>
<evidence type="ECO:0000313" key="3">
    <source>
        <dbReference type="EMBL" id="PMP95450.1"/>
    </source>
</evidence>
<reference evidence="3 4" key="1">
    <citation type="submission" date="2018-01" db="EMBL/GenBank/DDBJ databases">
        <title>Metagenomic assembled genomes from two thermal pools in the Uzon Caldera, Kamchatka, Russia.</title>
        <authorList>
            <person name="Wilkins L."/>
            <person name="Ettinger C."/>
        </authorList>
    </citation>
    <scope>NUCLEOTIDE SEQUENCE [LARGE SCALE GENOMIC DNA]</scope>
    <source>
        <strain evidence="3">ARK-04</strain>
    </source>
</reference>
<dbReference type="Pfam" id="PF00701">
    <property type="entry name" value="DHDPS"/>
    <property type="match status" value="1"/>
</dbReference>
<dbReference type="GO" id="GO:0008747">
    <property type="term" value="F:N-acetylneuraminate lyase activity"/>
    <property type="evidence" value="ECO:0007669"/>
    <property type="project" value="TreeGrafter"/>
</dbReference>
<evidence type="ECO:0000256" key="1">
    <source>
        <dbReference type="ARBA" id="ARBA00023239"/>
    </source>
</evidence>
<keyword evidence="2" id="KW-0704">Schiff base</keyword>
<dbReference type="Gene3D" id="3.20.20.70">
    <property type="entry name" value="Aldolase class I"/>
    <property type="match status" value="1"/>
</dbReference>
<dbReference type="PROSITE" id="PS00665">
    <property type="entry name" value="DHDPS_1"/>
    <property type="match status" value="1"/>
</dbReference>
<dbReference type="Proteomes" id="UP000235619">
    <property type="component" value="Unassembled WGS sequence"/>
</dbReference>
<evidence type="ECO:0000256" key="2">
    <source>
        <dbReference type="ARBA" id="ARBA00023270"/>
    </source>
</evidence>
<feature type="non-terminal residue" evidence="3">
    <location>
        <position position="59"/>
    </location>
</feature>
<protein>
    <submittedName>
        <fullName evidence="3">4-hydroxy-tetrahydrodipicolinate synthase</fullName>
        <ecNumber evidence="3">4.3.3.7</ecNumber>
    </submittedName>
</protein>
<dbReference type="EMBL" id="PNJD01000333">
    <property type="protein sequence ID" value="PMP95450.1"/>
    <property type="molecule type" value="Genomic_DNA"/>
</dbReference>